<accession>A0A9Q1C2R2</accession>
<dbReference type="CDD" id="cd02995">
    <property type="entry name" value="PDI_a_PDI_a'_C"/>
    <property type="match status" value="1"/>
</dbReference>
<comment type="caution">
    <text evidence="2">The sequence shown here is derived from an EMBL/GenBank/DDBJ whole genome shotgun (WGS) entry which is preliminary data.</text>
</comment>
<dbReference type="PANTHER" id="PTHR46497">
    <property type="entry name" value="THIOREDOXIN DOMAIN-CONTAINING PROTEIN 11"/>
    <property type="match status" value="1"/>
</dbReference>
<dbReference type="Proteomes" id="UP001152320">
    <property type="component" value="Chromosome 8"/>
</dbReference>
<dbReference type="PROSITE" id="PS00194">
    <property type="entry name" value="THIOREDOXIN_1"/>
    <property type="match status" value="1"/>
</dbReference>
<proteinExistence type="predicted"/>
<dbReference type="InterPro" id="IPR036249">
    <property type="entry name" value="Thioredoxin-like_sf"/>
</dbReference>
<dbReference type="InterPro" id="IPR052792">
    <property type="entry name" value="Thioredoxin_dom-contain_11"/>
</dbReference>
<evidence type="ECO:0000313" key="3">
    <source>
        <dbReference type="Proteomes" id="UP001152320"/>
    </source>
</evidence>
<dbReference type="CDD" id="cd02981">
    <property type="entry name" value="PDI_b_family"/>
    <property type="match status" value="1"/>
</dbReference>
<sequence length="736" mass="83559">MTPSGLWRQFHGFAESVLTNMARNPEAVSLMLAFSLLFLINQIDENRGFIQPPKVPTPLFQSNSPIAEFYTGDLNSALEYIKMAATDVWLVMYYAHWDAASLEAAVEFELLAREFQDEVTFIAVNCWWPYGSCKFRVKPPMYPIFVGHVVGREGVQYTGIQKYAEMKTFLNKLHVPFKYIQSEEDVLNLRAQDDSIAVAYFNFSASLSPPGLNSFHQAALSSLERDPIQPTPFAVVTNVDVAKGLGLNTSKSLVLLRNFNYTAIFPSTERFKAANILSWVYGEAREQYLEWISPAGIKSTIMSSQLLQAPSLLFFTNFQEGRGFQNNFYMLRKVILQYYQCEENAELIDRVINYIQGARNVKTPPKCVTKQPPTQCCHSLASVDPVESIRAKGNICEVCEQSSVPYSFSFDYCSVTSGRSCNALWPLFGDKIFGIPKSCNYMNNFYSPYSYCELCCDGESRMATRHFSKCQYPMLEKIHRFGGKDCVQCDDQMEDKKRQDEYICDTITYNEEELYAFDELEGFIGLGCRVNLSLNFFAVRKEYFSVLAQRLGIEETKLTGDGDIAMIVDEMSEEVYWHSTDEEVSSLSLQMFIYNYTEGVLRRNLSSAESIPKHTGSCATPSKTGCIVDVVTVTFQQIVLDPTKHVLLLYYTPWCGACKSLAHTYLVLAQIFETTENLVIARINGDENDLPWEFAPVSYPTVILFPMNQKANSLLFPKDQPLTLPHLVRFVVQHTS</sequence>
<evidence type="ECO:0000313" key="2">
    <source>
        <dbReference type="EMBL" id="KAJ8037556.1"/>
    </source>
</evidence>
<feature type="domain" description="Thioredoxin" evidence="1">
    <location>
        <begin position="605"/>
        <end position="736"/>
    </location>
</feature>
<dbReference type="PROSITE" id="PS51352">
    <property type="entry name" value="THIOREDOXIN_2"/>
    <property type="match status" value="1"/>
</dbReference>
<dbReference type="AlphaFoldDB" id="A0A9Q1C2R2"/>
<dbReference type="PANTHER" id="PTHR46497:SF1">
    <property type="entry name" value="THIOREDOXIN DOMAIN-CONTAINING PROTEIN 11"/>
    <property type="match status" value="1"/>
</dbReference>
<dbReference type="EMBL" id="JAIZAY010000008">
    <property type="protein sequence ID" value="KAJ8037556.1"/>
    <property type="molecule type" value="Genomic_DNA"/>
</dbReference>
<gene>
    <name evidence="2" type="ORF">HOLleu_18398</name>
</gene>
<protein>
    <submittedName>
        <fullName evidence="2">Thioredoxin domain-containing protein 11</fullName>
    </submittedName>
</protein>
<evidence type="ECO:0000259" key="1">
    <source>
        <dbReference type="PROSITE" id="PS51352"/>
    </source>
</evidence>
<dbReference type="InterPro" id="IPR013766">
    <property type="entry name" value="Thioredoxin_domain"/>
</dbReference>
<dbReference type="SUPFAM" id="SSF52833">
    <property type="entry name" value="Thioredoxin-like"/>
    <property type="match status" value="2"/>
</dbReference>
<reference evidence="2" key="1">
    <citation type="submission" date="2021-10" db="EMBL/GenBank/DDBJ databases">
        <title>Tropical sea cucumber genome reveals ecological adaptation and Cuvierian tubules defense mechanism.</title>
        <authorList>
            <person name="Chen T."/>
        </authorList>
    </citation>
    <scope>NUCLEOTIDE SEQUENCE</scope>
    <source>
        <strain evidence="2">Nanhai2018</strain>
        <tissue evidence="2">Muscle</tissue>
    </source>
</reference>
<name>A0A9Q1C2R2_HOLLE</name>
<keyword evidence="3" id="KW-1185">Reference proteome</keyword>
<dbReference type="OrthoDB" id="1910803at2759"/>
<dbReference type="InterPro" id="IPR017937">
    <property type="entry name" value="Thioredoxin_CS"/>
</dbReference>
<dbReference type="Pfam" id="PF00085">
    <property type="entry name" value="Thioredoxin"/>
    <property type="match status" value="1"/>
</dbReference>
<dbReference type="Gene3D" id="3.40.30.10">
    <property type="entry name" value="Glutaredoxin"/>
    <property type="match status" value="3"/>
</dbReference>
<organism evidence="2 3">
    <name type="scientific">Holothuria leucospilota</name>
    <name type="common">Black long sea cucumber</name>
    <name type="synonym">Mertensiothuria leucospilota</name>
    <dbReference type="NCBI Taxonomy" id="206669"/>
    <lineage>
        <taxon>Eukaryota</taxon>
        <taxon>Metazoa</taxon>
        <taxon>Echinodermata</taxon>
        <taxon>Eleutherozoa</taxon>
        <taxon>Echinozoa</taxon>
        <taxon>Holothuroidea</taxon>
        <taxon>Aspidochirotacea</taxon>
        <taxon>Aspidochirotida</taxon>
        <taxon>Holothuriidae</taxon>
        <taxon>Holothuria</taxon>
    </lineage>
</organism>